<reference evidence="2" key="1">
    <citation type="submission" date="2024-04" db="EMBL/GenBank/DDBJ databases">
        <title>Salinicola lusitanus LLJ914,a marine bacterium isolated from the Okinawa Trough.</title>
        <authorList>
            <person name="Li J."/>
        </authorList>
    </citation>
    <scope>NUCLEOTIDE SEQUENCE [LARGE SCALE GENOMIC DNA]</scope>
</reference>
<name>A0AAW0MMY1_9GOBI</name>
<keyword evidence="2" id="KW-1185">Reference proteome</keyword>
<dbReference type="Proteomes" id="UP001460270">
    <property type="component" value="Unassembled WGS sequence"/>
</dbReference>
<organism evidence="1 2">
    <name type="scientific">Mugilogobius chulae</name>
    <name type="common">yellowstripe goby</name>
    <dbReference type="NCBI Taxonomy" id="88201"/>
    <lineage>
        <taxon>Eukaryota</taxon>
        <taxon>Metazoa</taxon>
        <taxon>Chordata</taxon>
        <taxon>Craniata</taxon>
        <taxon>Vertebrata</taxon>
        <taxon>Euteleostomi</taxon>
        <taxon>Actinopterygii</taxon>
        <taxon>Neopterygii</taxon>
        <taxon>Teleostei</taxon>
        <taxon>Neoteleostei</taxon>
        <taxon>Acanthomorphata</taxon>
        <taxon>Gobiaria</taxon>
        <taxon>Gobiiformes</taxon>
        <taxon>Gobioidei</taxon>
        <taxon>Gobiidae</taxon>
        <taxon>Gobionellinae</taxon>
        <taxon>Mugilogobius</taxon>
    </lineage>
</organism>
<evidence type="ECO:0000313" key="1">
    <source>
        <dbReference type="EMBL" id="KAK7880832.1"/>
    </source>
</evidence>
<dbReference type="EMBL" id="JBBPFD010000046">
    <property type="protein sequence ID" value="KAK7880832.1"/>
    <property type="molecule type" value="Genomic_DNA"/>
</dbReference>
<protein>
    <submittedName>
        <fullName evidence="1">Uncharacterized protein</fullName>
    </submittedName>
</protein>
<accession>A0AAW0MMY1</accession>
<dbReference type="AlphaFoldDB" id="A0AAW0MMY1"/>
<gene>
    <name evidence="1" type="ORF">WMY93_032527</name>
</gene>
<sequence length="66" mass="7622">MQEIIMEKLDENEILSFRSVELWPSQGEYSTVGYPLRALWALVAWGKHTARIALVFLKSLRLFATP</sequence>
<feature type="non-terminal residue" evidence="1">
    <location>
        <position position="66"/>
    </location>
</feature>
<comment type="caution">
    <text evidence="1">The sequence shown here is derived from an EMBL/GenBank/DDBJ whole genome shotgun (WGS) entry which is preliminary data.</text>
</comment>
<proteinExistence type="predicted"/>
<evidence type="ECO:0000313" key="2">
    <source>
        <dbReference type="Proteomes" id="UP001460270"/>
    </source>
</evidence>